<feature type="coiled-coil region" evidence="8">
    <location>
        <begin position="598"/>
        <end position="625"/>
    </location>
</feature>
<feature type="compositionally biased region" description="Polar residues" evidence="9">
    <location>
        <begin position="856"/>
        <end position="868"/>
    </location>
</feature>
<evidence type="ECO:0000313" key="12">
    <source>
        <dbReference type="EMBL" id="ORY36970.1"/>
    </source>
</evidence>
<accession>A0A1Y2BQG4</accession>
<feature type="compositionally biased region" description="Polar residues" evidence="9">
    <location>
        <begin position="421"/>
        <end position="431"/>
    </location>
</feature>
<dbReference type="SUPFAM" id="SSF50978">
    <property type="entry name" value="WD40 repeat-like"/>
    <property type="match status" value="1"/>
</dbReference>
<evidence type="ECO:0000259" key="10">
    <source>
        <dbReference type="Pfam" id="PF16529"/>
    </source>
</evidence>
<keyword evidence="4 7" id="KW-0853">WD repeat</keyword>
<evidence type="ECO:0000256" key="6">
    <source>
        <dbReference type="ARBA" id="ARBA00023054"/>
    </source>
</evidence>
<evidence type="ECO:0000313" key="13">
    <source>
        <dbReference type="Proteomes" id="UP000193920"/>
    </source>
</evidence>
<dbReference type="Gene3D" id="1.10.220.100">
    <property type="entry name" value="conserved c-terminal region of ge- 1"/>
    <property type="match status" value="1"/>
</dbReference>
<keyword evidence="13" id="KW-1185">Reference proteome</keyword>
<feature type="repeat" description="WD" evidence="7">
    <location>
        <begin position="189"/>
        <end position="230"/>
    </location>
</feature>
<evidence type="ECO:0000256" key="4">
    <source>
        <dbReference type="ARBA" id="ARBA00022574"/>
    </source>
</evidence>
<dbReference type="InterPro" id="IPR045152">
    <property type="entry name" value="EDC4-like"/>
</dbReference>
<dbReference type="InterPro" id="IPR015943">
    <property type="entry name" value="WD40/YVTN_repeat-like_dom_sf"/>
</dbReference>
<comment type="subcellular location">
    <subcellularLocation>
        <location evidence="1">Cytoplasm</location>
        <location evidence="1">P-body</location>
    </subcellularLocation>
</comment>
<dbReference type="InterPro" id="IPR044938">
    <property type="entry name" value="EDC4_C_sf"/>
</dbReference>
<dbReference type="Pfam" id="PF16529">
    <property type="entry name" value="Ge1_WD40"/>
    <property type="match status" value="1"/>
</dbReference>
<dbReference type="InterPro" id="IPR001680">
    <property type="entry name" value="WD40_rpt"/>
</dbReference>
<dbReference type="SMART" id="SM00320">
    <property type="entry name" value="WD40"/>
    <property type="match status" value="3"/>
</dbReference>
<dbReference type="InterPro" id="IPR032401">
    <property type="entry name" value="EDC4_WD40"/>
</dbReference>
<evidence type="ECO:0000256" key="1">
    <source>
        <dbReference type="ARBA" id="ARBA00004201"/>
    </source>
</evidence>
<dbReference type="PANTHER" id="PTHR15598">
    <property type="entry name" value="ENHANCER OF MRNA-DECAPPING PROTEIN 4"/>
    <property type="match status" value="1"/>
</dbReference>
<protein>
    <submittedName>
        <fullName evidence="12">Uncharacterized protein</fullName>
    </submittedName>
</protein>
<dbReference type="EMBL" id="MCOG01000145">
    <property type="protein sequence ID" value="ORY36970.1"/>
    <property type="molecule type" value="Genomic_DNA"/>
</dbReference>
<evidence type="ECO:0000256" key="5">
    <source>
        <dbReference type="ARBA" id="ARBA00022737"/>
    </source>
</evidence>
<dbReference type="InterPro" id="IPR036322">
    <property type="entry name" value="WD40_repeat_dom_sf"/>
</dbReference>
<dbReference type="PANTHER" id="PTHR15598:SF5">
    <property type="entry name" value="ENHANCER OF MRNA-DECAPPING PROTEIN 4"/>
    <property type="match status" value="1"/>
</dbReference>
<dbReference type="AlphaFoldDB" id="A0A1Y2BQG4"/>
<sequence length="1032" mass="117583">MNDYIKSVTSLKDDIIFNLDSSLENVQPAKEIITVAKFKRNIEKVPGKEIAVNNKYICYTSKSKNIRVIHQESGDLRLFKGHEQKIVDTVVFVSKSQNKSSLKGISIDTDSTLILWTEDNNKELKKLLVVKGIDIGSNRFQRVLFHPLNENIFAVSTNTNKILLFDLRKFKETIINEVSAIENEQDIQCISYNSKINDFRFSSDGSVIVAGYEDGHVRFYDINSCSNIHDFVPHNLEPISSVIFVNAKNQSLDLFLITAAKQNNEIKLWNINDMSLIQTIILKHTKKNPNLDFNTLEYNGQHQVLVMSNVSRLSIMFSHIKGLESVSYPEPDSYEKDIVNNNENGVDISNVEFEEIKEFKISDPVINYIIDPNVDPLFNNENENVSLYCISSEEIYQYVINMTGNNLPKEKSSEEKKVMDVNNSESEQPIQETKEKQVTSSNEKTKNANDLLYFLTSSQKEANKNSSNELLKLIKEGSNSSIKSPQKLTEEPNNNNSTSSISTPLSTHSESKFENSAPNDIFQTISDLNNTNNLLKIFESNAESKKPASPKIIEARRKSSVVSNNVSPIEMKTSNSDIVNKENPNATGEANEPFNLTKSKFHRELKKLEANLTSKMNEMLTKQNKHYEKLLSYEKKKRIEAEQKNREFILKTIRENIKHISSDSIEQAISREVKNNVIPNLINTINQAVNQQLNKQVENAINKNIKKISEKVSQSISKPPLADNFKEAVGDVIKPVINDTVKDLFKNYLLNDFQKTINYLILKVNESIHSEVIKVINNENMNMASRSAEFDQIYKQMTLINSQIQNIQQNMTMKTTSSDRTNSYNMKTPTVIPATYVSNPVATSPIKINYRKGNSDKSNSGMKSTDNYDNVSVASSSLNLNNGRKSNEFEYAEIDRLIKEEKFEEIFTNILKSVNEEELKYVCSKLNPNKLLIDSGNSYLSQIVIIALIKQLSDNLSLNATWRIEWLRCSFLVLNVNDEYIKNVCPDILKEASEKMINFTNEVRKVQPQSEIIENMNTLISAMLYTINNNKQ</sequence>
<dbReference type="Gene3D" id="2.130.10.10">
    <property type="entry name" value="YVTN repeat-like/Quinoprotein amine dehydrogenase"/>
    <property type="match status" value="1"/>
</dbReference>
<reference evidence="12 13" key="1">
    <citation type="submission" date="2016-08" db="EMBL/GenBank/DDBJ databases">
        <title>A Parts List for Fungal Cellulosomes Revealed by Comparative Genomics.</title>
        <authorList>
            <consortium name="DOE Joint Genome Institute"/>
            <person name="Haitjema C.H."/>
            <person name="Gilmore S.P."/>
            <person name="Henske J.K."/>
            <person name="Solomon K.V."/>
            <person name="De Groot R."/>
            <person name="Kuo A."/>
            <person name="Mondo S.J."/>
            <person name="Salamov A.A."/>
            <person name="Labutti K."/>
            <person name="Zhao Z."/>
            <person name="Chiniquy J."/>
            <person name="Barry K."/>
            <person name="Brewer H.M."/>
            <person name="Purvine S.O."/>
            <person name="Wright A.T."/>
            <person name="Boxma B."/>
            <person name="Van Alen T."/>
            <person name="Hackstein J.H."/>
            <person name="Baker S.E."/>
            <person name="Grigoriev I.V."/>
            <person name="O'Malley M.A."/>
        </authorList>
    </citation>
    <scope>NUCLEOTIDE SEQUENCE [LARGE SCALE GENOMIC DNA]</scope>
    <source>
        <strain evidence="12 13">G1</strain>
    </source>
</reference>
<evidence type="ECO:0000256" key="3">
    <source>
        <dbReference type="ARBA" id="ARBA00022490"/>
    </source>
</evidence>
<dbReference type="PROSITE" id="PS50082">
    <property type="entry name" value="WD_REPEATS_2"/>
    <property type="match status" value="1"/>
</dbReference>
<organism evidence="12 13">
    <name type="scientific">Neocallimastix californiae</name>
    <dbReference type="NCBI Taxonomy" id="1754190"/>
    <lineage>
        <taxon>Eukaryota</taxon>
        <taxon>Fungi</taxon>
        <taxon>Fungi incertae sedis</taxon>
        <taxon>Chytridiomycota</taxon>
        <taxon>Chytridiomycota incertae sedis</taxon>
        <taxon>Neocallimastigomycetes</taxon>
        <taxon>Neocallimastigales</taxon>
        <taxon>Neocallimastigaceae</taxon>
        <taxon>Neocallimastix</taxon>
    </lineage>
</organism>
<feature type="region of interest" description="Disordered" evidence="9">
    <location>
        <begin position="406"/>
        <end position="443"/>
    </location>
</feature>
<dbReference type="STRING" id="1754190.A0A1Y2BQG4"/>
<comment type="similarity">
    <text evidence="2">Belongs to the WD repeat EDC4 family.</text>
</comment>
<name>A0A1Y2BQG4_9FUNG</name>
<feature type="region of interest" description="Disordered" evidence="9">
    <location>
        <begin position="477"/>
        <end position="514"/>
    </location>
</feature>
<evidence type="ECO:0000256" key="2">
    <source>
        <dbReference type="ARBA" id="ARBA00009639"/>
    </source>
</evidence>
<evidence type="ECO:0000256" key="9">
    <source>
        <dbReference type="SAM" id="MobiDB-lite"/>
    </source>
</evidence>
<evidence type="ECO:0000259" key="11">
    <source>
        <dbReference type="Pfam" id="PF21289"/>
    </source>
</evidence>
<dbReference type="Proteomes" id="UP000193920">
    <property type="component" value="Unassembled WGS sequence"/>
</dbReference>
<feature type="region of interest" description="Disordered" evidence="9">
    <location>
        <begin position="848"/>
        <end position="868"/>
    </location>
</feature>
<feature type="compositionally biased region" description="Polar residues" evidence="9">
    <location>
        <begin position="477"/>
        <end position="487"/>
    </location>
</feature>
<feature type="compositionally biased region" description="Low complexity" evidence="9">
    <location>
        <begin position="491"/>
        <end position="508"/>
    </location>
</feature>
<dbReference type="GO" id="GO:0000932">
    <property type="term" value="C:P-body"/>
    <property type="evidence" value="ECO:0007669"/>
    <property type="project" value="UniProtKB-SubCell"/>
</dbReference>
<evidence type="ECO:0000256" key="7">
    <source>
        <dbReference type="PROSITE-ProRule" id="PRU00221"/>
    </source>
</evidence>
<comment type="caution">
    <text evidence="12">The sequence shown here is derived from an EMBL/GenBank/DDBJ whole genome shotgun (WGS) entry which is preliminary data.</text>
</comment>
<feature type="compositionally biased region" description="Basic and acidic residues" evidence="9">
    <location>
        <begin position="432"/>
        <end position="443"/>
    </location>
</feature>
<proteinExistence type="inferred from homology"/>
<gene>
    <name evidence="12" type="ORF">LY90DRAFT_511398</name>
</gene>
<dbReference type="Pfam" id="PF21289">
    <property type="entry name" value="EDC4_C"/>
    <property type="match status" value="1"/>
</dbReference>
<keyword evidence="3" id="KW-0963">Cytoplasm</keyword>
<evidence type="ECO:0000256" key="8">
    <source>
        <dbReference type="SAM" id="Coils"/>
    </source>
</evidence>
<dbReference type="OrthoDB" id="21128at2759"/>
<feature type="compositionally biased region" description="Basic and acidic residues" evidence="9">
    <location>
        <begin position="408"/>
        <end position="419"/>
    </location>
</feature>
<dbReference type="GO" id="GO:0031087">
    <property type="term" value="P:deadenylation-independent decapping of nuclear-transcribed mRNA"/>
    <property type="evidence" value="ECO:0007669"/>
    <property type="project" value="InterPro"/>
</dbReference>
<keyword evidence="5" id="KW-0677">Repeat</keyword>
<keyword evidence="6 8" id="KW-0175">Coiled coil</keyword>
<feature type="domain" description="Enhancer of mRNA-decapping protein 4 C-terminal" evidence="11">
    <location>
        <begin position="894"/>
        <end position="1005"/>
    </location>
</feature>
<dbReference type="InterPro" id="IPR049404">
    <property type="entry name" value="EDC4_C"/>
</dbReference>
<feature type="domain" description="Enhancer of mRNA-decapping protein 4 WD40 repeat region" evidence="10">
    <location>
        <begin position="32"/>
        <end position="315"/>
    </location>
</feature>